<evidence type="ECO:0000256" key="9">
    <source>
        <dbReference type="ARBA" id="ARBA00023157"/>
    </source>
</evidence>
<comment type="caution">
    <text evidence="16">The sequence shown here is derived from an EMBL/GenBank/DDBJ whole genome shotgun (WGS) entry which is preliminary data.</text>
</comment>
<evidence type="ECO:0000256" key="10">
    <source>
        <dbReference type="ARBA" id="ARBA00023170"/>
    </source>
</evidence>
<dbReference type="GO" id="GO:0005886">
    <property type="term" value="C:plasma membrane"/>
    <property type="evidence" value="ECO:0007669"/>
    <property type="project" value="UniProtKB-SubCell"/>
</dbReference>
<comment type="subcellular location">
    <subcellularLocation>
        <location evidence="1">Cell membrane</location>
        <topology evidence="1">Multi-pass membrane protein</topology>
    </subcellularLocation>
</comment>
<keyword evidence="5 14" id="KW-0812">Transmembrane</keyword>
<keyword evidence="17" id="KW-1185">Reference proteome</keyword>
<feature type="transmembrane region" description="Helical" evidence="14">
    <location>
        <begin position="193"/>
        <end position="218"/>
    </location>
</feature>
<dbReference type="EMBL" id="JAIWYP010000016">
    <property type="protein sequence ID" value="KAH3696812.1"/>
    <property type="molecule type" value="Genomic_DNA"/>
</dbReference>
<feature type="transmembrane region" description="Helical" evidence="14">
    <location>
        <begin position="145"/>
        <end position="166"/>
    </location>
</feature>
<keyword evidence="10" id="KW-0675">Receptor</keyword>
<proteinExistence type="predicted"/>
<dbReference type="Proteomes" id="UP000828390">
    <property type="component" value="Unassembled WGS sequence"/>
</dbReference>
<sequence>MLLNEFEMEYNDSFLININDTSLNAAGATIVSPVLMFLAGVGGNILALIILYSRRNDVRTIKFYHLIKGLVWTDLLGILFTTPSVFASYFNNRQWVGGDVHCRLHGLVMACFGMATPFIICAMAFERFLALKYVFFYSSRFTSGIAKGCILAVWIFVFTYCILPFIGFGKFEKQYPGTWCFFDFHSSKIDEKIYGYIYASINLLLILLMITCNAHVVYTLARTRFKRRYTPNRRESAVMSHMALTEQEVLVSVSRHMRKRSRDLEIHMIVFLCALTSVFTICWAPFMVHIMSTLITGKQHLLLDLAAVRLASLNQTLDPWLYILLRRSLFVALKKKVISLSNVVRCFKKQIIHILAIPNKAMSTSLIYH</sequence>
<name>A0A9D3YEA1_DREPO</name>
<evidence type="ECO:0000256" key="13">
    <source>
        <dbReference type="ARBA" id="ARBA00029815"/>
    </source>
</evidence>
<evidence type="ECO:0000256" key="12">
    <source>
        <dbReference type="ARBA" id="ARBA00023224"/>
    </source>
</evidence>
<dbReference type="GO" id="GO:0007189">
    <property type="term" value="P:adenylate cyclase-activating G protein-coupled receptor signaling pathway"/>
    <property type="evidence" value="ECO:0007669"/>
    <property type="project" value="TreeGrafter"/>
</dbReference>
<dbReference type="PANTHER" id="PTHR11866:SF16">
    <property type="entry name" value="PROSTAGLANDIN E2 RECEPTOR EP4 SUBTYPE-LIKE PROTEIN"/>
    <property type="match status" value="1"/>
</dbReference>
<dbReference type="FunFam" id="1.20.1070.10:FF:000163">
    <property type="entry name" value="Thromboxane A2 receptor"/>
    <property type="match status" value="1"/>
</dbReference>
<keyword evidence="3" id="KW-1003">Cell membrane</keyword>
<dbReference type="InterPro" id="IPR017452">
    <property type="entry name" value="GPCR_Rhodpsn_7TM"/>
</dbReference>
<evidence type="ECO:0000256" key="6">
    <source>
        <dbReference type="ARBA" id="ARBA00022989"/>
    </source>
</evidence>
<dbReference type="InterPro" id="IPR001105">
    <property type="entry name" value="Thbox_rcpt"/>
</dbReference>
<evidence type="ECO:0000259" key="15">
    <source>
        <dbReference type="PROSITE" id="PS50262"/>
    </source>
</evidence>
<evidence type="ECO:0000256" key="11">
    <source>
        <dbReference type="ARBA" id="ARBA00023180"/>
    </source>
</evidence>
<dbReference type="PRINTS" id="PR00429">
    <property type="entry name" value="THROMBOXANER"/>
</dbReference>
<feature type="transmembrane region" description="Helical" evidence="14">
    <location>
        <begin position="106"/>
        <end position="125"/>
    </location>
</feature>
<evidence type="ECO:0000256" key="7">
    <source>
        <dbReference type="ARBA" id="ARBA00023040"/>
    </source>
</evidence>
<keyword evidence="9" id="KW-1015">Disulfide bond</keyword>
<feature type="transmembrane region" description="Helical" evidence="14">
    <location>
        <begin position="30"/>
        <end position="51"/>
    </location>
</feature>
<evidence type="ECO:0000256" key="14">
    <source>
        <dbReference type="SAM" id="Phobius"/>
    </source>
</evidence>
<dbReference type="Pfam" id="PF00001">
    <property type="entry name" value="7tm_1"/>
    <property type="match status" value="1"/>
</dbReference>
<dbReference type="InterPro" id="IPR000276">
    <property type="entry name" value="GPCR_Rhodpsn"/>
</dbReference>
<keyword evidence="12" id="KW-0807">Transducer</keyword>
<reference evidence="16" key="2">
    <citation type="submission" date="2020-11" db="EMBL/GenBank/DDBJ databases">
        <authorList>
            <person name="McCartney M.A."/>
            <person name="Auch B."/>
            <person name="Kono T."/>
            <person name="Mallez S."/>
            <person name="Becker A."/>
            <person name="Gohl D.M."/>
            <person name="Silverstein K.A.T."/>
            <person name="Koren S."/>
            <person name="Bechman K.B."/>
            <person name="Herman A."/>
            <person name="Abrahante J.E."/>
            <person name="Garbe J."/>
        </authorList>
    </citation>
    <scope>NUCLEOTIDE SEQUENCE</scope>
    <source>
        <strain evidence="16">Duluth1</strain>
        <tissue evidence="16">Whole animal</tissue>
    </source>
</reference>
<protein>
    <recommendedName>
        <fullName evidence="2">Thromboxane A2 receptor</fullName>
    </recommendedName>
    <alternativeName>
        <fullName evidence="13">Prostanoid TP receptor</fullName>
    </alternativeName>
</protein>
<feature type="transmembrane region" description="Helical" evidence="14">
    <location>
        <begin position="63"/>
        <end position="86"/>
    </location>
</feature>
<evidence type="ECO:0000256" key="8">
    <source>
        <dbReference type="ARBA" id="ARBA00023136"/>
    </source>
</evidence>
<dbReference type="PRINTS" id="PR01788">
    <property type="entry name" value="PROSTANOIDR"/>
</dbReference>
<dbReference type="PRINTS" id="PR00237">
    <property type="entry name" value="GPCRRHODOPSN"/>
</dbReference>
<keyword evidence="7" id="KW-0297">G-protein coupled receptor</keyword>
<dbReference type="PROSITE" id="PS50262">
    <property type="entry name" value="G_PROTEIN_RECEP_F1_2"/>
    <property type="match status" value="1"/>
</dbReference>
<dbReference type="SUPFAM" id="SSF81321">
    <property type="entry name" value="Family A G protein-coupled receptor-like"/>
    <property type="match status" value="1"/>
</dbReference>
<evidence type="ECO:0000256" key="5">
    <source>
        <dbReference type="ARBA" id="ARBA00022692"/>
    </source>
</evidence>
<dbReference type="InterPro" id="IPR008365">
    <property type="entry name" value="Prostanoid_rcpt"/>
</dbReference>
<evidence type="ECO:0000256" key="1">
    <source>
        <dbReference type="ARBA" id="ARBA00004651"/>
    </source>
</evidence>
<accession>A0A9D3YEA1</accession>
<keyword evidence="6 14" id="KW-1133">Transmembrane helix</keyword>
<gene>
    <name evidence="16" type="ORF">DPMN_084290</name>
</gene>
<evidence type="ECO:0000256" key="3">
    <source>
        <dbReference type="ARBA" id="ARBA00022475"/>
    </source>
</evidence>
<evidence type="ECO:0000256" key="4">
    <source>
        <dbReference type="ARBA" id="ARBA00022553"/>
    </source>
</evidence>
<keyword evidence="11" id="KW-0325">Glycoprotein</keyword>
<dbReference type="PANTHER" id="PTHR11866">
    <property type="entry name" value="G-PROTEIN COUPLED RECEPTOR FAMILY 1 MEMBER"/>
    <property type="match status" value="1"/>
</dbReference>
<organism evidence="16 17">
    <name type="scientific">Dreissena polymorpha</name>
    <name type="common">Zebra mussel</name>
    <name type="synonym">Mytilus polymorpha</name>
    <dbReference type="NCBI Taxonomy" id="45954"/>
    <lineage>
        <taxon>Eukaryota</taxon>
        <taxon>Metazoa</taxon>
        <taxon>Spiralia</taxon>
        <taxon>Lophotrochozoa</taxon>
        <taxon>Mollusca</taxon>
        <taxon>Bivalvia</taxon>
        <taxon>Autobranchia</taxon>
        <taxon>Heteroconchia</taxon>
        <taxon>Euheterodonta</taxon>
        <taxon>Imparidentia</taxon>
        <taxon>Neoheterodontei</taxon>
        <taxon>Myida</taxon>
        <taxon>Dreissenoidea</taxon>
        <taxon>Dreissenidae</taxon>
        <taxon>Dreissena</taxon>
    </lineage>
</organism>
<dbReference type="AlphaFoldDB" id="A0A9D3YEA1"/>
<keyword evidence="8 14" id="KW-0472">Membrane</keyword>
<dbReference type="Gene3D" id="1.20.1070.10">
    <property type="entry name" value="Rhodopsin 7-helix transmembrane proteins"/>
    <property type="match status" value="1"/>
</dbReference>
<dbReference type="GO" id="GO:0007204">
    <property type="term" value="P:positive regulation of cytosolic calcium ion concentration"/>
    <property type="evidence" value="ECO:0007669"/>
    <property type="project" value="TreeGrafter"/>
</dbReference>
<evidence type="ECO:0000256" key="2">
    <source>
        <dbReference type="ARBA" id="ARBA00017628"/>
    </source>
</evidence>
<keyword evidence="4" id="KW-0597">Phosphoprotein</keyword>
<reference evidence="16" key="1">
    <citation type="journal article" date="2019" name="bioRxiv">
        <title>The Genome of the Zebra Mussel, Dreissena polymorpha: A Resource for Invasive Species Research.</title>
        <authorList>
            <person name="McCartney M.A."/>
            <person name="Auch B."/>
            <person name="Kono T."/>
            <person name="Mallez S."/>
            <person name="Zhang Y."/>
            <person name="Obille A."/>
            <person name="Becker A."/>
            <person name="Abrahante J.E."/>
            <person name="Garbe J."/>
            <person name="Badalamenti J.P."/>
            <person name="Herman A."/>
            <person name="Mangelson H."/>
            <person name="Liachko I."/>
            <person name="Sullivan S."/>
            <person name="Sone E.D."/>
            <person name="Koren S."/>
            <person name="Silverstein K.A.T."/>
            <person name="Beckman K.B."/>
            <person name="Gohl D.M."/>
        </authorList>
    </citation>
    <scope>NUCLEOTIDE SEQUENCE</scope>
    <source>
        <strain evidence="16">Duluth1</strain>
        <tissue evidence="16">Whole animal</tissue>
    </source>
</reference>
<dbReference type="CDD" id="cd14981">
    <property type="entry name" value="7tmA_Prostanoid_R"/>
    <property type="match status" value="1"/>
</dbReference>
<evidence type="ECO:0000313" key="16">
    <source>
        <dbReference type="EMBL" id="KAH3696812.1"/>
    </source>
</evidence>
<dbReference type="GO" id="GO:0004960">
    <property type="term" value="F:thromboxane receptor activity"/>
    <property type="evidence" value="ECO:0007669"/>
    <property type="project" value="InterPro"/>
</dbReference>
<feature type="domain" description="G-protein coupled receptors family 1 profile" evidence="15">
    <location>
        <begin position="43"/>
        <end position="322"/>
    </location>
</feature>
<evidence type="ECO:0000313" key="17">
    <source>
        <dbReference type="Proteomes" id="UP000828390"/>
    </source>
</evidence>
<feature type="transmembrane region" description="Helical" evidence="14">
    <location>
        <begin position="264"/>
        <end position="286"/>
    </location>
</feature>